<reference evidence="3 4" key="1">
    <citation type="journal article" date="2015" name="Genome Announc.">
        <title>Expanding the biotechnology potential of lactobacilli through comparative genomics of 213 strains and associated genera.</title>
        <authorList>
            <person name="Sun Z."/>
            <person name="Harris H.M."/>
            <person name="McCann A."/>
            <person name="Guo C."/>
            <person name="Argimon S."/>
            <person name="Zhang W."/>
            <person name="Yang X."/>
            <person name="Jeffery I.B."/>
            <person name="Cooney J.C."/>
            <person name="Kagawa T.F."/>
            <person name="Liu W."/>
            <person name="Song Y."/>
            <person name="Salvetti E."/>
            <person name="Wrobel A."/>
            <person name="Rasinkangas P."/>
            <person name="Parkhill J."/>
            <person name="Rea M.C."/>
            <person name="O'Sullivan O."/>
            <person name="Ritari J."/>
            <person name="Douillard F.P."/>
            <person name="Paul Ross R."/>
            <person name="Yang R."/>
            <person name="Briner A.E."/>
            <person name="Felis G.E."/>
            <person name="de Vos W.M."/>
            <person name="Barrangou R."/>
            <person name="Klaenhammer T.R."/>
            <person name="Caufield P.W."/>
            <person name="Cui Y."/>
            <person name="Zhang H."/>
            <person name="O'Toole P.W."/>
        </authorList>
    </citation>
    <scope>NUCLEOTIDE SEQUENCE [LARGE SCALE GENOMIC DNA]</scope>
    <source>
        <strain evidence="3 4">JCM 17158</strain>
    </source>
</reference>
<comment type="caution">
    <text evidence="3">The sequence shown here is derived from an EMBL/GenBank/DDBJ whole genome shotgun (WGS) entry which is preliminary data.</text>
</comment>
<organism evidence="3 4">
    <name type="scientific">Lacticaseibacillus nasuensis JCM 17158</name>
    <dbReference type="NCBI Taxonomy" id="1291734"/>
    <lineage>
        <taxon>Bacteria</taxon>
        <taxon>Bacillati</taxon>
        <taxon>Bacillota</taxon>
        <taxon>Bacilli</taxon>
        <taxon>Lactobacillales</taxon>
        <taxon>Lactobacillaceae</taxon>
        <taxon>Lacticaseibacillus</taxon>
    </lineage>
</organism>
<keyword evidence="4" id="KW-1185">Reference proteome</keyword>
<dbReference type="Gene3D" id="1.10.10.10">
    <property type="entry name" value="Winged helix-like DNA-binding domain superfamily/Winged helix DNA-binding domain"/>
    <property type="match status" value="1"/>
</dbReference>
<dbReference type="PATRIC" id="fig|1291734.4.peg.1474"/>
<accession>A0A0R1JMU3</accession>
<dbReference type="Pfam" id="PF05043">
    <property type="entry name" value="Mga"/>
    <property type="match status" value="1"/>
</dbReference>
<name>A0A0R1JMU3_9LACO</name>
<evidence type="ECO:0000256" key="1">
    <source>
        <dbReference type="SAM" id="MobiDB-lite"/>
    </source>
</evidence>
<dbReference type="InterPro" id="IPR007737">
    <property type="entry name" value="Mga_HTH"/>
</dbReference>
<gene>
    <name evidence="3" type="ORF">FD02_GL001431</name>
</gene>
<dbReference type="OrthoDB" id="2188960at2"/>
<feature type="region of interest" description="Disordered" evidence="1">
    <location>
        <begin position="484"/>
        <end position="504"/>
    </location>
</feature>
<dbReference type="Proteomes" id="UP000051804">
    <property type="component" value="Unassembled WGS sequence"/>
</dbReference>
<dbReference type="AlphaFoldDB" id="A0A0R1JMU3"/>
<dbReference type="STRING" id="1291734.FD02_GL001431"/>
<evidence type="ECO:0000259" key="2">
    <source>
        <dbReference type="Pfam" id="PF05043"/>
    </source>
</evidence>
<protein>
    <recommendedName>
        <fullName evidence="2">Mga helix-turn-helix domain-containing protein</fullName>
    </recommendedName>
</protein>
<evidence type="ECO:0000313" key="4">
    <source>
        <dbReference type="Proteomes" id="UP000051804"/>
    </source>
</evidence>
<dbReference type="InterPro" id="IPR036388">
    <property type="entry name" value="WH-like_DNA-bd_sf"/>
</dbReference>
<dbReference type="RefSeq" id="WP_056950935.1">
    <property type="nucleotide sequence ID" value="NZ_AZDJ01000022.1"/>
</dbReference>
<feature type="domain" description="Mga helix-turn-helix" evidence="2">
    <location>
        <begin position="82"/>
        <end position="164"/>
    </location>
</feature>
<evidence type="ECO:0000313" key="3">
    <source>
        <dbReference type="EMBL" id="KRK72459.1"/>
    </source>
</evidence>
<proteinExistence type="predicted"/>
<dbReference type="EMBL" id="AZDJ01000022">
    <property type="protein sequence ID" value="KRK72459.1"/>
    <property type="molecule type" value="Genomic_DNA"/>
</dbReference>
<sequence>MEFEALFLEKADRQKFQMFQIFTAFNAESLTVADLAARMDQSYQMTYNVFQELATDMGGILKVTPAQAKKRLMARAAFPFTVDEYRLYLMERSIAFQFIDYLLQGNRPTTDHFTAEHFISRSTLTRKTAPLRKFLQRYQLKLSVTQPALLGPEPQIRLFLGTLYWLTYHGIRWPFVSISEATIAREYRELASARREPLMALQEIQFWGLCRVRIAHGNYVRDVQLIDELFADCPLFAAPSYDPKLFFNAPADVPHAEQRFFCFLQQKTIIFTPPSRTDRALYEFFKQQNGPVWQFATGLLDHLRALSGANLSPEALAQTQVPLNVMRFACSFVIMNGDYVKLSDFFVPQEITYQQSHLRDVLADYLRNLPSTEFNRVLKRTPCVLDMLFYLFAPFLRYLHWDETVAVKVQLDANDFLNHAVLDFLDNLPIVRRVAASAPAPDLVLTTPEDAAATTRNETIFDWHVDGDHHRLLRALSHGVEPLSAKADSRPHRHNKMTATANSR</sequence>